<feature type="region of interest" description="Disordered" evidence="1">
    <location>
        <begin position="173"/>
        <end position="199"/>
    </location>
</feature>
<organism evidence="2 3">
    <name type="scientific">Streptomyces coelicoflavus</name>
    <dbReference type="NCBI Taxonomy" id="285562"/>
    <lineage>
        <taxon>Bacteria</taxon>
        <taxon>Bacillati</taxon>
        <taxon>Actinomycetota</taxon>
        <taxon>Actinomycetes</taxon>
        <taxon>Kitasatosporales</taxon>
        <taxon>Streptomycetaceae</taxon>
        <taxon>Streptomyces</taxon>
    </lineage>
</organism>
<evidence type="ECO:0000313" key="2">
    <source>
        <dbReference type="EMBL" id="NEB19650.1"/>
    </source>
</evidence>
<feature type="compositionally biased region" description="Pro residues" evidence="1">
    <location>
        <begin position="176"/>
        <end position="199"/>
    </location>
</feature>
<gene>
    <name evidence="2" type="ORF">G3I46_24675</name>
</gene>
<keyword evidence="3" id="KW-1185">Reference proteome</keyword>
<reference evidence="2 3" key="1">
    <citation type="submission" date="2020-01" db="EMBL/GenBank/DDBJ databases">
        <title>Insect and environment-associated Actinomycetes.</title>
        <authorList>
            <person name="Currrie C."/>
            <person name="Chevrette M."/>
            <person name="Carlson C."/>
            <person name="Stubbendieck R."/>
            <person name="Wendt-Pienkowski E."/>
        </authorList>
    </citation>
    <scope>NUCLEOTIDE SEQUENCE [LARGE SCALE GENOMIC DNA]</scope>
    <source>
        <strain evidence="2 3">SID14172</strain>
    </source>
</reference>
<dbReference type="Proteomes" id="UP000469545">
    <property type="component" value="Unassembled WGS sequence"/>
</dbReference>
<proteinExistence type="predicted"/>
<evidence type="ECO:0000256" key="1">
    <source>
        <dbReference type="SAM" id="MobiDB-lite"/>
    </source>
</evidence>
<name>A0A6N9UTV9_9ACTN</name>
<evidence type="ECO:0000313" key="3">
    <source>
        <dbReference type="Proteomes" id="UP000469545"/>
    </source>
</evidence>
<sequence>MTITDHHDIFIGSTSDGWTFLLLNRPIHHATRILTGAGFTAREHQGRTVYLLPPETAEDAHERAGIAAYGLMTHTHDLVDLAWTTRPQPAGTTARPDVNIRINEGSVTASATTGQAQAVLAQHGFTNAGTARDFTLPDQLGETDALNTVVHTEAHLFSHGISVRVDLGIATVQDIPPAPPRPRSAPIPPTPPPSRGRSR</sequence>
<dbReference type="RefSeq" id="WP_164141920.1">
    <property type="nucleotide sequence ID" value="NZ_JAAGMB010000543.1"/>
</dbReference>
<accession>A0A6N9UTV9</accession>
<dbReference type="EMBL" id="JAAGMB010000543">
    <property type="protein sequence ID" value="NEB19650.1"/>
    <property type="molecule type" value="Genomic_DNA"/>
</dbReference>
<comment type="caution">
    <text evidence="2">The sequence shown here is derived from an EMBL/GenBank/DDBJ whole genome shotgun (WGS) entry which is preliminary data.</text>
</comment>
<protein>
    <submittedName>
        <fullName evidence="2">Uncharacterized protein</fullName>
    </submittedName>
</protein>
<dbReference type="AlphaFoldDB" id="A0A6N9UTV9"/>